<dbReference type="GO" id="GO:0016020">
    <property type="term" value="C:membrane"/>
    <property type="evidence" value="ECO:0007669"/>
    <property type="project" value="UniProtKB-SubCell"/>
</dbReference>
<reference evidence="7" key="2">
    <citation type="submission" date="2023-04" db="EMBL/GenBank/DDBJ databases">
        <authorList>
            <person name="Bu L."/>
            <person name="Lu L."/>
            <person name="Laidemitt M.R."/>
            <person name="Zhang S.M."/>
            <person name="Mutuku M."/>
            <person name="Mkoji G."/>
            <person name="Steinauer M."/>
            <person name="Loker E.S."/>
        </authorList>
    </citation>
    <scope>NUCLEOTIDE SEQUENCE</scope>
    <source>
        <strain evidence="7">KasaAsao</strain>
        <tissue evidence="7">Whole Snail</tissue>
    </source>
</reference>
<gene>
    <name evidence="7" type="ORF">Bpfe_005429</name>
</gene>
<evidence type="ECO:0000313" key="8">
    <source>
        <dbReference type="Proteomes" id="UP001233172"/>
    </source>
</evidence>
<dbReference type="InterPro" id="IPR004752">
    <property type="entry name" value="AmpG_permease/AT-1"/>
</dbReference>
<dbReference type="GO" id="GO:0008521">
    <property type="term" value="F:acetyl-CoA transmembrane transporter activity"/>
    <property type="evidence" value="ECO:0007669"/>
    <property type="project" value="InterPro"/>
</dbReference>
<feature type="transmembrane region" description="Helical" evidence="6">
    <location>
        <begin position="289"/>
        <end position="313"/>
    </location>
</feature>
<organism evidence="7 8">
    <name type="scientific">Biomphalaria pfeifferi</name>
    <name type="common">Bloodfluke planorb</name>
    <name type="synonym">Freshwater snail</name>
    <dbReference type="NCBI Taxonomy" id="112525"/>
    <lineage>
        <taxon>Eukaryota</taxon>
        <taxon>Metazoa</taxon>
        <taxon>Spiralia</taxon>
        <taxon>Lophotrochozoa</taxon>
        <taxon>Mollusca</taxon>
        <taxon>Gastropoda</taxon>
        <taxon>Heterobranchia</taxon>
        <taxon>Euthyneura</taxon>
        <taxon>Panpulmonata</taxon>
        <taxon>Hygrophila</taxon>
        <taxon>Lymnaeoidea</taxon>
        <taxon>Planorbidae</taxon>
        <taxon>Biomphalaria</taxon>
    </lineage>
</organism>
<keyword evidence="3 6" id="KW-1133">Transmembrane helix</keyword>
<sequence>MRNKDDEKSQEADSSGARKRVQKVQSSEYTDFDANYSFPHIPMTSSAPDTSPEHGAISKDLSNIMLLMFLYLLQGIPLGLAGSIPMLLQSRKVSYTDQALFSLVYWPFSIKLLWAPLVDSLYVQWFGRRKTWLIPIQYLMGVFMLILSTQAKFLLGDSDHQDNVNILGLTVIFVFLNFLAATQDIAVDGWALSMLSKPNVGWASTCNSVGQTAGYFLGNVIFLALESADFCNKYLRSQPQTEGIVTLSGFLWFWGITFFVTTTLVGILKKETKDIGSDQDQSIAETYKTLVKVICLKPVITYTIILLTSKVAFAAADSLTGLKLIEAGLPKETLALFAVPIVPLQIVLPLVISKYTSGPKPMNIWLKAYPYRLMIGILYCVVVYWASHVQTSPGEFPWYFYVVILSFYALHQVAVYSMFVAQMAFHAKISDPVIGGTYMTLLNTVANLGGNWPSTLTLWVVDHVTWKTCSSGLSCNSEDMKKECLNAGNTCVTSLDGYFVLCLVCSVIGLLFLKSRSSSLRHLGELGEKSWRYAHSGRS</sequence>
<feature type="compositionally biased region" description="Basic and acidic residues" evidence="5">
    <location>
        <begin position="1"/>
        <end position="11"/>
    </location>
</feature>
<evidence type="ECO:0000256" key="1">
    <source>
        <dbReference type="ARBA" id="ARBA00004141"/>
    </source>
</evidence>
<dbReference type="InterPro" id="IPR024371">
    <property type="entry name" value="AcetylCoA_trans_1-like"/>
</dbReference>
<feature type="transmembrane region" description="Helical" evidence="6">
    <location>
        <begin position="398"/>
        <end position="421"/>
    </location>
</feature>
<feature type="transmembrane region" description="Helical" evidence="6">
    <location>
        <begin position="333"/>
        <end position="352"/>
    </location>
</feature>
<evidence type="ECO:0000313" key="7">
    <source>
        <dbReference type="EMBL" id="KAK0065403.1"/>
    </source>
</evidence>
<dbReference type="PANTHER" id="PTHR12778">
    <property type="entry name" value="SOLUTE CARRIER FAMILY 33 ACETYL-COA TRANSPORTER -RELATED"/>
    <property type="match status" value="1"/>
</dbReference>
<protein>
    <submittedName>
        <fullName evidence="7">Acetyl-coenzyme A transporter 1</fullName>
    </submittedName>
</protein>
<evidence type="ECO:0000256" key="2">
    <source>
        <dbReference type="ARBA" id="ARBA00022692"/>
    </source>
</evidence>
<feature type="transmembrane region" description="Helical" evidence="6">
    <location>
        <begin position="495"/>
        <end position="513"/>
    </location>
</feature>
<evidence type="ECO:0000256" key="5">
    <source>
        <dbReference type="SAM" id="MobiDB-lite"/>
    </source>
</evidence>
<reference evidence="7" key="1">
    <citation type="journal article" date="2023" name="PLoS Negl. Trop. Dis.">
        <title>A genome sequence for Biomphalaria pfeifferi, the major vector snail for the human-infecting parasite Schistosoma mansoni.</title>
        <authorList>
            <person name="Bu L."/>
            <person name="Lu L."/>
            <person name="Laidemitt M.R."/>
            <person name="Zhang S.M."/>
            <person name="Mutuku M."/>
            <person name="Mkoji G."/>
            <person name="Steinauer M."/>
            <person name="Loker E.S."/>
        </authorList>
    </citation>
    <scope>NUCLEOTIDE SEQUENCE</scope>
    <source>
        <strain evidence="7">KasaAsao</strain>
    </source>
</reference>
<feature type="transmembrane region" description="Helical" evidence="6">
    <location>
        <begin position="104"/>
        <end position="125"/>
    </location>
</feature>
<dbReference type="GO" id="GO:0035348">
    <property type="term" value="P:acetyl-CoA transmembrane transport"/>
    <property type="evidence" value="ECO:0007669"/>
    <property type="project" value="InterPro"/>
</dbReference>
<dbReference type="AlphaFoldDB" id="A0AAD8FIQ8"/>
<name>A0AAD8FIQ8_BIOPF</name>
<comment type="caution">
    <text evidence="7">The sequence shown here is derived from an EMBL/GenBank/DDBJ whole genome shotgun (WGS) entry which is preliminary data.</text>
</comment>
<feature type="transmembrane region" description="Helical" evidence="6">
    <location>
        <begin position="163"/>
        <end position="181"/>
    </location>
</feature>
<feature type="transmembrane region" description="Helical" evidence="6">
    <location>
        <begin position="364"/>
        <end position="386"/>
    </location>
</feature>
<comment type="subcellular location">
    <subcellularLocation>
        <location evidence="1">Membrane</location>
        <topology evidence="1">Multi-pass membrane protein</topology>
    </subcellularLocation>
</comment>
<dbReference type="SUPFAM" id="SSF103473">
    <property type="entry name" value="MFS general substrate transporter"/>
    <property type="match status" value="1"/>
</dbReference>
<keyword evidence="2 6" id="KW-0812">Transmembrane</keyword>
<proteinExistence type="predicted"/>
<evidence type="ECO:0000256" key="6">
    <source>
        <dbReference type="SAM" id="Phobius"/>
    </source>
</evidence>
<dbReference type="Pfam" id="PF13000">
    <property type="entry name" value="Acatn"/>
    <property type="match status" value="2"/>
</dbReference>
<dbReference type="PANTHER" id="PTHR12778:SF9">
    <property type="entry name" value="ACETYL-COENZYME A TRANSPORTER 1"/>
    <property type="match status" value="1"/>
</dbReference>
<dbReference type="InterPro" id="IPR036259">
    <property type="entry name" value="MFS_trans_sf"/>
</dbReference>
<keyword evidence="8" id="KW-1185">Reference proteome</keyword>
<feature type="region of interest" description="Disordered" evidence="5">
    <location>
        <begin position="1"/>
        <end position="28"/>
    </location>
</feature>
<dbReference type="EMBL" id="JASAOG010000014">
    <property type="protein sequence ID" value="KAK0065403.1"/>
    <property type="molecule type" value="Genomic_DNA"/>
</dbReference>
<accession>A0AAD8FIQ8</accession>
<dbReference type="FunFam" id="1.20.1250.20:FF:000814">
    <property type="entry name" value="Uncharacterized protein"/>
    <property type="match status" value="1"/>
</dbReference>
<evidence type="ECO:0000256" key="4">
    <source>
        <dbReference type="ARBA" id="ARBA00023136"/>
    </source>
</evidence>
<dbReference type="Gene3D" id="1.20.1250.20">
    <property type="entry name" value="MFS general substrate transporter like domains"/>
    <property type="match status" value="1"/>
</dbReference>
<keyword evidence="4 6" id="KW-0472">Membrane</keyword>
<feature type="transmembrane region" description="Helical" evidence="6">
    <location>
        <begin position="132"/>
        <end position="151"/>
    </location>
</feature>
<feature type="transmembrane region" description="Helical" evidence="6">
    <location>
        <begin position="202"/>
        <end position="224"/>
    </location>
</feature>
<evidence type="ECO:0000256" key="3">
    <source>
        <dbReference type="ARBA" id="ARBA00022989"/>
    </source>
</evidence>
<dbReference type="Proteomes" id="UP001233172">
    <property type="component" value="Unassembled WGS sequence"/>
</dbReference>
<feature type="transmembrane region" description="Helical" evidence="6">
    <location>
        <begin position="64"/>
        <end position="84"/>
    </location>
</feature>
<feature type="transmembrane region" description="Helical" evidence="6">
    <location>
        <begin position="244"/>
        <end position="268"/>
    </location>
</feature>